<name>A0A557XH71_9MYCO</name>
<dbReference type="OrthoDB" id="9781312at2"/>
<protein>
    <submittedName>
        <fullName evidence="2">OsmC family peroxiredoxin</fullName>
    </submittedName>
</protein>
<dbReference type="EMBL" id="VMQU01000107">
    <property type="protein sequence ID" value="TVS85016.1"/>
    <property type="molecule type" value="Genomic_DNA"/>
</dbReference>
<reference evidence="2 3" key="1">
    <citation type="submission" date="2019-07" db="EMBL/GenBank/DDBJ databases">
        <title>New Mycobacterium species.</title>
        <authorList>
            <person name="Tortoli E."/>
            <person name="Ghielmetti G."/>
            <person name="Friedel U."/>
            <person name="Trovato A."/>
        </authorList>
    </citation>
    <scope>NUCLEOTIDE SEQUENCE [LARGE SCALE GENOMIC DNA]</scope>
    <source>
        <strain evidence="2 3">16-83</strain>
    </source>
</reference>
<organism evidence="2 3">
    <name type="scientific">Mycobacterium helveticum</name>
    <dbReference type="NCBI Taxonomy" id="2592811"/>
    <lineage>
        <taxon>Bacteria</taxon>
        <taxon>Bacillati</taxon>
        <taxon>Actinomycetota</taxon>
        <taxon>Actinomycetes</taxon>
        <taxon>Mycobacteriales</taxon>
        <taxon>Mycobacteriaceae</taxon>
        <taxon>Mycobacterium</taxon>
    </lineage>
</organism>
<dbReference type="Proteomes" id="UP000320513">
    <property type="component" value="Unassembled WGS sequence"/>
</dbReference>
<accession>A0A557XH71</accession>
<feature type="region of interest" description="Disordered" evidence="1">
    <location>
        <begin position="1"/>
        <end position="25"/>
    </location>
</feature>
<evidence type="ECO:0000313" key="3">
    <source>
        <dbReference type="Proteomes" id="UP000320513"/>
    </source>
</evidence>
<dbReference type="AlphaFoldDB" id="A0A557XH71"/>
<dbReference type="Pfam" id="PF02566">
    <property type="entry name" value="OsmC"/>
    <property type="match status" value="1"/>
</dbReference>
<dbReference type="SUPFAM" id="SSF82784">
    <property type="entry name" value="OsmC-like"/>
    <property type="match status" value="1"/>
</dbReference>
<dbReference type="Gene3D" id="3.30.300.20">
    <property type="match status" value="1"/>
</dbReference>
<comment type="caution">
    <text evidence="2">The sequence shown here is derived from an EMBL/GenBank/DDBJ whole genome shotgun (WGS) entry which is preliminary data.</text>
</comment>
<gene>
    <name evidence="2" type="ORF">FPZ47_20650</name>
</gene>
<evidence type="ECO:0000313" key="2">
    <source>
        <dbReference type="EMBL" id="TVS85016.1"/>
    </source>
</evidence>
<dbReference type="InterPro" id="IPR003718">
    <property type="entry name" value="OsmC/Ohr_fam"/>
</dbReference>
<evidence type="ECO:0000256" key="1">
    <source>
        <dbReference type="SAM" id="MobiDB-lite"/>
    </source>
</evidence>
<dbReference type="InterPro" id="IPR036102">
    <property type="entry name" value="OsmC/Ohrsf"/>
</dbReference>
<dbReference type="InterPro" id="IPR015946">
    <property type="entry name" value="KH_dom-like_a/b"/>
</dbReference>
<proteinExistence type="predicted"/>
<keyword evidence="3" id="KW-1185">Reference proteome</keyword>
<sequence>MPAHRFGRKQAPMSEQVRQPSSPPTVYRVRARTIGGGRAEAAAGTETIAFDASWASEPSGLPGPAELLASALAACLLKSLERSGQLLPFRYEGAEVDVSARRQDAPPKFAEITWEMRLVTDEPEHRVDLLDRNLRRFGTVYNTLSAACTIEGRILTTPTSATS</sequence>